<protein>
    <recommendedName>
        <fullName evidence="4">DUF3238 domain-containing protein</fullName>
    </recommendedName>
</protein>
<dbReference type="Gene3D" id="2.60.40.10">
    <property type="entry name" value="Immunoglobulins"/>
    <property type="match status" value="1"/>
</dbReference>
<reference evidence="2 3" key="1">
    <citation type="submission" date="2020-12" db="EMBL/GenBank/DDBJ databases">
        <title>FDA dAtabase for Regulatory Grade micrObial Sequences (FDA-ARGOS): Supporting development and validation of Infectious Disease Dx tests.</title>
        <authorList>
            <person name="Nelson B."/>
            <person name="Plummer A."/>
            <person name="Tallon L."/>
            <person name="Sadzewicz L."/>
            <person name="Zhao X."/>
            <person name="Boylan J."/>
            <person name="Ott S."/>
            <person name="Bowen H."/>
            <person name="Vavikolanu K."/>
            <person name="Mehta A."/>
            <person name="Aluvathingal J."/>
            <person name="Nadendla S."/>
            <person name="Myers T."/>
            <person name="Yan Y."/>
            <person name="Sichtig H."/>
        </authorList>
    </citation>
    <scope>NUCLEOTIDE SEQUENCE [LARGE SCALE GENOMIC DNA]</scope>
    <source>
        <strain evidence="2 3">FDAARGOS_923</strain>
    </source>
</reference>
<dbReference type="RefSeq" id="WP_003183736.1">
    <property type="nucleotide sequence ID" value="NZ_BEXU01000011.1"/>
</dbReference>
<evidence type="ECO:0000256" key="1">
    <source>
        <dbReference type="SAM" id="SignalP"/>
    </source>
</evidence>
<accession>A0AB37H004</accession>
<evidence type="ECO:0008006" key="4">
    <source>
        <dbReference type="Google" id="ProtNLM"/>
    </source>
</evidence>
<name>A0AB37H004_BACLI</name>
<gene>
    <name evidence="2" type="ORF">I6G80_11795</name>
</gene>
<evidence type="ECO:0000313" key="2">
    <source>
        <dbReference type="EMBL" id="QPR74877.1"/>
    </source>
</evidence>
<evidence type="ECO:0000313" key="3">
    <source>
        <dbReference type="Proteomes" id="UP000595038"/>
    </source>
</evidence>
<organism evidence="2 3">
    <name type="scientific">Bacillus licheniformis</name>
    <dbReference type="NCBI Taxonomy" id="1402"/>
    <lineage>
        <taxon>Bacteria</taxon>
        <taxon>Bacillati</taxon>
        <taxon>Bacillota</taxon>
        <taxon>Bacilli</taxon>
        <taxon>Bacillales</taxon>
        <taxon>Bacillaceae</taxon>
        <taxon>Bacillus</taxon>
    </lineage>
</organism>
<dbReference type="Proteomes" id="UP000595038">
    <property type="component" value="Chromosome"/>
</dbReference>
<sequence length="449" mass="51016">MRKFFVLSFLLILFLCLCSIPKGYAKEIPDIETKVKNGHVTLKVNEKGDEYKFFKNGAPVYEGDSNEYSDDVSTIGDKYKIGIFQKDKLKKVVTLNVSNDLGEKALNSSEESYAEDLMAYQIQNGHLNVIADAESVQLSWDELPDKDGVYEVYRDDQKIGETTNQEFIDYHVKSGEKYNYSIQVSLDPPEAKKKEIEKKIQESGSNLSEEEKSKIMSVEGSLSAVVDMPENKESYLESKDSVLADVTTDENFSIQGKLPKDNMKGWDYKTFIPYKTVADPKPEISKTYLKGDNRGFSDTSSKFRTQAMVNTQFHSPTSITLFKDVSQSVRCSDPNCKKIIERKTASSSGIKLHITSKKSDYLHWTVTHAVGIPFGSYYPKIDYSYNVMLTKSMASISGKHDKAPNHEFYLSAPSASKSTTIYRYAVKSKDDFWNLWFFAPKKSWKTELF</sequence>
<keyword evidence="1" id="KW-0732">Signal</keyword>
<proteinExistence type="predicted"/>
<feature type="signal peptide" evidence="1">
    <location>
        <begin position="1"/>
        <end position="25"/>
    </location>
</feature>
<dbReference type="InterPro" id="IPR013783">
    <property type="entry name" value="Ig-like_fold"/>
</dbReference>
<feature type="chain" id="PRO_5044236021" description="DUF3238 domain-containing protein" evidence="1">
    <location>
        <begin position="26"/>
        <end position="449"/>
    </location>
</feature>
<dbReference type="AlphaFoldDB" id="A0AB37H004"/>
<dbReference type="EMBL" id="CP065647">
    <property type="protein sequence ID" value="QPR74877.1"/>
    <property type="molecule type" value="Genomic_DNA"/>
</dbReference>